<keyword evidence="3" id="KW-1185">Reference proteome</keyword>
<dbReference type="InterPro" id="IPR000182">
    <property type="entry name" value="GNAT_dom"/>
</dbReference>
<dbReference type="SUPFAM" id="SSF55729">
    <property type="entry name" value="Acyl-CoA N-acyltransferases (Nat)"/>
    <property type="match status" value="2"/>
</dbReference>
<dbReference type="Pfam" id="PF00144">
    <property type="entry name" value="Beta-lactamase"/>
    <property type="match status" value="1"/>
</dbReference>
<organism evidence="2 3">
    <name type="scientific">Phytomonospora endophytica</name>
    <dbReference type="NCBI Taxonomy" id="714109"/>
    <lineage>
        <taxon>Bacteria</taxon>
        <taxon>Bacillati</taxon>
        <taxon>Actinomycetota</taxon>
        <taxon>Actinomycetes</taxon>
        <taxon>Micromonosporales</taxon>
        <taxon>Micromonosporaceae</taxon>
        <taxon>Phytomonospora</taxon>
    </lineage>
</organism>
<dbReference type="InterPro" id="IPR012338">
    <property type="entry name" value="Beta-lactam/transpept-like"/>
</dbReference>
<dbReference type="InterPro" id="IPR050491">
    <property type="entry name" value="AmpC-like"/>
</dbReference>
<dbReference type="Gene3D" id="3.40.630.30">
    <property type="match status" value="1"/>
</dbReference>
<dbReference type="EMBL" id="JACHGT010000017">
    <property type="protein sequence ID" value="MBB6038606.1"/>
    <property type="molecule type" value="Genomic_DNA"/>
</dbReference>
<dbReference type="PROSITE" id="PS51186">
    <property type="entry name" value="GNAT"/>
    <property type="match status" value="1"/>
</dbReference>
<gene>
    <name evidence="2" type="ORF">HNR73_006492</name>
</gene>
<dbReference type="PANTHER" id="PTHR46825:SF7">
    <property type="entry name" value="D-ALANYL-D-ALANINE CARBOXYPEPTIDASE"/>
    <property type="match status" value="1"/>
</dbReference>
<dbReference type="InterPro" id="IPR001466">
    <property type="entry name" value="Beta-lactam-related"/>
</dbReference>
<dbReference type="RefSeq" id="WP_184791391.1">
    <property type="nucleotide sequence ID" value="NZ_BONT01000069.1"/>
</dbReference>
<accession>A0A841FRC7</accession>
<evidence type="ECO:0000259" key="1">
    <source>
        <dbReference type="PROSITE" id="PS51186"/>
    </source>
</evidence>
<comment type="caution">
    <text evidence="2">The sequence shown here is derived from an EMBL/GenBank/DDBJ whole genome shotgun (WGS) entry which is preliminary data.</text>
</comment>
<evidence type="ECO:0000313" key="3">
    <source>
        <dbReference type="Proteomes" id="UP000548476"/>
    </source>
</evidence>
<dbReference type="AlphaFoldDB" id="A0A841FRC7"/>
<dbReference type="CDD" id="cd04301">
    <property type="entry name" value="NAT_SF"/>
    <property type="match status" value="1"/>
</dbReference>
<dbReference type="Gene3D" id="3.40.710.10">
    <property type="entry name" value="DD-peptidase/beta-lactamase superfamily"/>
    <property type="match status" value="1"/>
</dbReference>
<dbReference type="InterPro" id="IPR016181">
    <property type="entry name" value="Acyl_CoA_acyltransferase"/>
</dbReference>
<sequence length="653" mass="70347">MSETSIDILAMSDHPGVSQWRAVTPAGSVAGVAGLRPAAPFGQDLRAGELSLYVEPRWRRRGIGSRLLAAVNERIAGQRLLADVAAGSPGEAFCRRHGFQHTGSRRQDRISYHDVHQAWLGELVAAEPDGYRLTHWTGEFPDRPRVEELLSGPGRPGTALLTAADAGGDLAAYALAVVGPLNQPHARQYGPVLLPRHHGRRLGLWVNAALIQRLHRLHPHIGEITSTAENDPGLLAIREYLGFRPSQPTRVYELAPTGRPIEFQRTQEGRHLMSSTVIDSRPELTRVMQEIVDSGITGFQLRVSDEHGEWTGSAGLAELDGNTPPVVDGYHRIGSNTKTFTAVALLALVAEGRVALDTAVADYLPEFGFDPRITVRMLLQHTSGIFNFTGEVYTDGSVESDITLNGAAVIPGITWQGKAWVEQRFRTYEPEELVRLALSKNPRFEPGADWSYANTNYVVLRLIIEKVTGSALSEELQRTVFGPLGLTHTIVPGASSDIPAPHAHAYYRYDNDGTEDTIDVTVHNPSWISTGGDMISTTADLQAFITGLVTGKLLPAEILTEMFDAYPAIGYGLGVFVQDAPDGGGKLITHNGGAMGHAALMYTTLDGSKTLTAALNYVDDANLSQAAAFQAGTAKLLAAYFGGGEAEALPPAA</sequence>
<dbReference type="GO" id="GO:0016747">
    <property type="term" value="F:acyltransferase activity, transferring groups other than amino-acyl groups"/>
    <property type="evidence" value="ECO:0007669"/>
    <property type="project" value="InterPro"/>
</dbReference>
<name>A0A841FRC7_9ACTN</name>
<reference evidence="2 3" key="1">
    <citation type="submission" date="2020-08" db="EMBL/GenBank/DDBJ databases">
        <title>Genomic Encyclopedia of Type Strains, Phase IV (KMG-IV): sequencing the most valuable type-strain genomes for metagenomic binning, comparative biology and taxonomic classification.</title>
        <authorList>
            <person name="Goeker M."/>
        </authorList>
    </citation>
    <scope>NUCLEOTIDE SEQUENCE [LARGE SCALE GENOMIC DNA]</scope>
    <source>
        <strain evidence="2 3">YIM 65646</strain>
    </source>
</reference>
<dbReference type="Proteomes" id="UP000548476">
    <property type="component" value="Unassembled WGS sequence"/>
</dbReference>
<protein>
    <submittedName>
        <fullName evidence="2">CubicO group peptidase (Beta-lactamase class C family)</fullName>
    </submittedName>
</protein>
<proteinExistence type="predicted"/>
<dbReference type="Pfam" id="PF13508">
    <property type="entry name" value="Acetyltransf_7"/>
    <property type="match status" value="1"/>
</dbReference>
<dbReference type="SUPFAM" id="SSF56601">
    <property type="entry name" value="beta-lactamase/transpeptidase-like"/>
    <property type="match status" value="1"/>
</dbReference>
<evidence type="ECO:0000313" key="2">
    <source>
        <dbReference type="EMBL" id="MBB6038606.1"/>
    </source>
</evidence>
<dbReference type="PANTHER" id="PTHR46825">
    <property type="entry name" value="D-ALANYL-D-ALANINE-CARBOXYPEPTIDASE/ENDOPEPTIDASE AMPH"/>
    <property type="match status" value="1"/>
</dbReference>
<feature type="domain" description="N-acetyltransferase" evidence="1">
    <location>
        <begin position="1"/>
        <end position="121"/>
    </location>
</feature>